<feature type="region of interest" description="Disordered" evidence="1">
    <location>
        <begin position="55"/>
        <end position="83"/>
    </location>
</feature>
<evidence type="ECO:0000256" key="2">
    <source>
        <dbReference type="SAM" id="SignalP"/>
    </source>
</evidence>
<proteinExistence type="predicted"/>
<dbReference type="EnsemblMetazoa" id="XM_050658772.1">
    <property type="protein sequence ID" value="XP_050514729.1"/>
    <property type="gene ID" value="LOC114338383"/>
</dbReference>
<dbReference type="InterPro" id="IPR036383">
    <property type="entry name" value="TSP1_rpt_sf"/>
</dbReference>
<evidence type="ECO:0000313" key="3">
    <source>
        <dbReference type="EnsemblMetazoa" id="XP_050514729.1"/>
    </source>
</evidence>
<accession>A0ABM5KX18</accession>
<dbReference type="InterPro" id="IPR000884">
    <property type="entry name" value="TSP1_rpt"/>
</dbReference>
<feature type="compositionally biased region" description="Low complexity" evidence="1">
    <location>
        <begin position="70"/>
        <end position="79"/>
    </location>
</feature>
<feature type="signal peptide" evidence="2">
    <location>
        <begin position="1"/>
        <end position="16"/>
    </location>
</feature>
<evidence type="ECO:0000256" key="1">
    <source>
        <dbReference type="SAM" id="MobiDB-lite"/>
    </source>
</evidence>
<dbReference type="PROSITE" id="PS50092">
    <property type="entry name" value="TSP1"/>
    <property type="match status" value="1"/>
</dbReference>
<keyword evidence="2" id="KW-0732">Signal</keyword>
<dbReference type="RefSeq" id="XP_050514729.1">
    <property type="nucleotide sequence ID" value="XM_050658772.1"/>
</dbReference>
<feature type="chain" id="PRO_5047439404" evidence="2">
    <location>
        <begin position="17"/>
        <end position="139"/>
    </location>
</feature>
<organism evidence="3 4">
    <name type="scientific">Diabrotica virgifera virgifera</name>
    <name type="common">western corn rootworm</name>
    <dbReference type="NCBI Taxonomy" id="50390"/>
    <lineage>
        <taxon>Eukaryota</taxon>
        <taxon>Metazoa</taxon>
        <taxon>Ecdysozoa</taxon>
        <taxon>Arthropoda</taxon>
        <taxon>Hexapoda</taxon>
        <taxon>Insecta</taxon>
        <taxon>Pterygota</taxon>
        <taxon>Neoptera</taxon>
        <taxon>Endopterygota</taxon>
        <taxon>Coleoptera</taxon>
        <taxon>Polyphaga</taxon>
        <taxon>Cucujiformia</taxon>
        <taxon>Chrysomeloidea</taxon>
        <taxon>Chrysomelidae</taxon>
        <taxon>Galerucinae</taxon>
        <taxon>Diabroticina</taxon>
        <taxon>Diabroticites</taxon>
        <taxon>Diabrotica</taxon>
    </lineage>
</organism>
<evidence type="ECO:0000313" key="4">
    <source>
        <dbReference type="Proteomes" id="UP001652700"/>
    </source>
</evidence>
<dbReference type="Pfam" id="PF00090">
    <property type="entry name" value="TSP_1"/>
    <property type="match status" value="1"/>
</dbReference>
<dbReference type="Proteomes" id="UP001652700">
    <property type="component" value="Unplaced"/>
</dbReference>
<dbReference type="GeneID" id="114338383"/>
<feature type="compositionally biased region" description="Basic and acidic residues" evidence="1">
    <location>
        <begin position="55"/>
        <end position="69"/>
    </location>
</feature>
<reference evidence="3" key="1">
    <citation type="submission" date="2025-05" db="UniProtKB">
        <authorList>
            <consortium name="EnsemblMetazoa"/>
        </authorList>
    </citation>
    <scope>IDENTIFICATION</scope>
</reference>
<dbReference type="SUPFAM" id="SSF82895">
    <property type="entry name" value="TSP-1 type 1 repeat"/>
    <property type="match status" value="1"/>
</dbReference>
<keyword evidence="4" id="KW-1185">Reference proteome</keyword>
<protein>
    <submittedName>
        <fullName evidence="3">Uncharacterized protein</fullName>
    </submittedName>
</protein>
<sequence length="139" mass="16537">MVSSFYIIWLLLHTHAGYFLADEEKYIDFPEKLIFKREVITTSQDNLLMTQDIKMSHKREDKKDAENRSTKTVPTTTKSTEPRWDQWTQWSPCSVSCGRGRNIRWRNCRENCREAETEMEEKRCQMPACPQKLFGLIKL</sequence>
<name>A0ABM5KX18_DIAVI</name>
<dbReference type="Gene3D" id="2.20.100.10">
    <property type="entry name" value="Thrombospondin type-1 (TSP1) repeat"/>
    <property type="match status" value="1"/>
</dbReference>
<dbReference type="SMART" id="SM00209">
    <property type="entry name" value="TSP1"/>
    <property type="match status" value="1"/>
</dbReference>